<reference evidence="2 3" key="1">
    <citation type="journal article" date="2019" name="G3 (Bethesda)">
        <title>Sequencing of a Wild Apple (Malus baccata) Genome Unravels the Differences Between Cultivated and Wild Apple Species Regarding Disease Resistance and Cold Tolerance.</title>
        <authorList>
            <person name="Chen X."/>
        </authorList>
    </citation>
    <scope>NUCLEOTIDE SEQUENCE [LARGE SCALE GENOMIC DNA]</scope>
    <source>
        <strain evidence="3">cv. Shandingzi</strain>
        <tissue evidence="2">Leaves</tissue>
    </source>
</reference>
<name>A0A540L8M2_MALBA</name>
<dbReference type="AlphaFoldDB" id="A0A540L8M2"/>
<comment type="caution">
    <text evidence="2">The sequence shown here is derived from an EMBL/GenBank/DDBJ whole genome shotgun (WGS) entry which is preliminary data.</text>
</comment>
<feature type="compositionally biased region" description="Low complexity" evidence="1">
    <location>
        <begin position="1"/>
        <end position="13"/>
    </location>
</feature>
<feature type="region of interest" description="Disordered" evidence="1">
    <location>
        <begin position="1"/>
        <end position="26"/>
    </location>
</feature>
<proteinExistence type="predicted"/>
<sequence>MAASVAAMATTATEKSNSKGQAWMSMSPKWQPCVLVTKKRQKRNSGTVDGYNFGYISGYAWQKISHLEAEQKEESSSNGDPPTGTPAAPSSSAKGKAIAKE</sequence>
<protein>
    <submittedName>
        <fullName evidence="2">Uncharacterized protein</fullName>
    </submittedName>
</protein>
<keyword evidence="3" id="KW-1185">Reference proteome</keyword>
<evidence type="ECO:0000256" key="1">
    <source>
        <dbReference type="SAM" id="MobiDB-lite"/>
    </source>
</evidence>
<gene>
    <name evidence="2" type="ORF">C1H46_031619</name>
</gene>
<feature type="region of interest" description="Disordered" evidence="1">
    <location>
        <begin position="67"/>
        <end position="101"/>
    </location>
</feature>
<dbReference type="Proteomes" id="UP000315295">
    <property type="component" value="Unassembled WGS sequence"/>
</dbReference>
<dbReference type="EMBL" id="VIEB01000706">
    <property type="protein sequence ID" value="TQD82833.1"/>
    <property type="molecule type" value="Genomic_DNA"/>
</dbReference>
<organism evidence="2 3">
    <name type="scientific">Malus baccata</name>
    <name type="common">Siberian crab apple</name>
    <name type="synonym">Pyrus baccata</name>
    <dbReference type="NCBI Taxonomy" id="106549"/>
    <lineage>
        <taxon>Eukaryota</taxon>
        <taxon>Viridiplantae</taxon>
        <taxon>Streptophyta</taxon>
        <taxon>Embryophyta</taxon>
        <taxon>Tracheophyta</taxon>
        <taxon>Spermatophyta</taxon>
        <taxon>Magnoliopsida</taxon>
        <taxon>eudicotyledons</taxon>
        <taxon>Gunneridae</taxon>
        <taxon>Pentapetalae</taxon>
        <taxon>rosids</taxon>
        <taxon>fabids</taxon>
        <taxon>Rosales</taxon>
        <taxon>Rosaceae</taxon>
        <taxon>Amygdaloideae</taxon>
        <taxon>Maleae</taxon>
        <taxon>Malus</taxon>
    </lineage>
</organism>
<feature type="compositionally biased region" description="Low complexity" evidence="1">
    <location>
        <begin position="81"/>
        <end position="101"/>
    </location>
</feature>
<accession>A0A540L8M2</accession>
<evidence type="ECO:0000313" key="3">
    <source>
        <dbReference type="Proteomes" id="UP000315295"/>
    </source>
</evidence>
<evidence type="ECO:0000313" key="2">
    <source>
        <dbReference type="EMBL" id="TQD82833.1"/>
    </source>
</evidence>